<gene>
    <name evidence="2" type="ORF">PCOR1329_LOCUS63834</name>
</gene>
<name>A0ABN9W3Z4_9DINO</name>
<evidence type="ECO:0000313" key="2">
    <source>
        <dbReference type="EMBL" id="CAK0880807.1"/>
    </source>
</evidence>
<evidence type="ECO:0008006" key="4">
    <source>
        <dbReference type="Google" id="ProtNLM"/>
    </source>
</evidence>
<feature type="region of interest" description="Disordered" evidence="1">
    <location>
        <begin position="30"/>
        <end position="116"/>
    </location>
</feature>
<sequence length="503" mass="52543">MRPAQARVALAAAAAGSALWATQGLRGLSLYTAGGGPGVEGERPALRLSEPPPPEPREPAAAEGAPPLCRRERGARAGPVAPARPAPHRLPAGVAGQRDAARRRRARGRSTGGRCKRCEPTPSAWGFLRDAPCRRLDAADAAAALASRLDELAFLGDSVAEQLFNGAVWARAAAAGASGGAESMEVAIHEWWRRPRWRRPASTGVEVLAEADSEVGEIDKEELDGGISEQEAARLGSGAAHSITQSGLSVGVAAPAVEDGEQLDSGLGAEGRVLRGAQLAHATAVECMELRATVWSLMREVALSDKEAALEPQGEAGVGRALEKDVEVASVGRGENGSGRAPQEEAFEEERRDGGGAVPTSRAARPRWADLGSSDRGSGSDGAFDQLKVASEGGAGARGEVARLGDLVEAPSREHPLGPAEEDEERILMDFAVCVSNEDEQRFLVDFFAGLYQGQRTLLVSRLVEQGLASGPLHILRLGCGGFVEVVEALATSMFVLGVEPEN</sequence>
<evidence type="ECO:0000256" key="1">
    <source>
        <dbReference type="SAM" id="MobiDB-lite"/>
    </source>
</evidence>
<accession>A0ABN9W3Z4</accession>
<feature type="region of interest" description="Disordered" evidence="1">
    <location>
        <begin position="329"/>
        <end position="385"/>
    </location>
</feature>
<dbReference type="Proteomes" id="UP001189429">
    <property type="component" value="Unassembled WGS sequence"/>
</dbReference>
<feature type="compositionally biased region" description="Low complexity" evidence="1">
    <location>
        <begin position="76"/>
        <end position="98"/>
    </location>
</feature>
<keyword evidence="3" id="KW-1185">Reference proteome</keyword>
<comment type="caution">
    <text evidence="2">The sequence shown here is derived from an EMBL/GenBank/DDBJ whole genome shotgun (WGS) entry which is preliminary data.</text>
</comment>
<evidence type="ECO:0000313" key="3">
    <source>
        <dbReference type="Proteomes" id="UP001189429"/>
    </source>
</evidence>
<feature type="compositionally biased region" description="Low complexity" evidence="1">
    <location>
        <begin position="370"/>
        <end position="385"/>
    </location>
</feature>
<protein>
    <recommendedName>
        <fullName evidence="4">RNase III domain-containing protein</fullName>
    </recommendedName>
</protein>
<dbReference type="EMBL" id="CAUYUJ010018118">
    <property type="protein sequence ID" value="CAK0880807.1"/>
    <property type="molecule type" value="Genomic_DNA"/>
</dbReference>
<organism evidence="2 3">
    <name type="scientific">Prorocentrum cordatum</name>
    <dbReference type="NCBI Taxonomy" id="2364126"/>
    <lineage>
        <taxon>Eukaryota</taxon>
        <taxon>Sar</taxon>
        <taxon>Alveolata</taxon>
        <taxon>Dinophyceae</taxon>
        <taxon>Prorocentrales</taxon>
        <taxon>Prorocentraceae</taxon>
        <taxon>Prorocentrum</taxon>
    </lineage>
</organism>
<reference evidence="2" key="1">
    <citation type="submission" date="2023-10" db="EMBL/GenBank/DDBJ databases">
        <authorList>
            <person name="Chen Y."/>
            <person name="Shah S."/>
            <person name="Dougan E. K."/>
            <person name="Thang M."/>
            <person name="Chan C."/>
        </authorList>
    </citation>
    <scope>NUCLEOTIDE SEQUENCE [LARGE SCALE GENOMIC DNA]</scope>
</reference>
<proteinExistence type="predicted"/>